<dbReference type="InterPro" id="IPR029526">
    <property type="entry name" value="PGBD"/>
</dbReference>
<feature type="region of interest" description="Disordered" evidence="1">
    <location>
        <begin position="53"/>
        <end position="91"/>
    </location>
</feature>
<dbReference type="PANTHER" id="PTHR47272">
    <property type="entry name" value="DDE_TNP_1_7 DOMAIN-CONTAINING PROTEIN"/>
    <property type="match status" value="1"/>
</dbReference>
<dbReference type="PANTHER" id="PTHR47272:SF1">
    <property type="entry name" value="PIGGYBAC TRANSPOSABLE ELEMENT-DERIVED PROTEIN 3-LIKE"/>
    <property type="match status" value="1"/>
</dbReference>
<gene>
    <name evidence="3" type="ORF">ILUMI_23236</name>
</gene>
<dbReference type="Proteomes" id="UP000801492">
    <property type="component" value="Unassembled WGS sequence"/>
</dbReference>
<dbReference type="EMBL" id="VTPC01090579">
    <property type="protein sequence ID" value="KAF2882931.1"/>
    <property type="molecule type" value="Genomic_DNA"/>
</dbReference>
<evidence type="ECO:0000259" key="2">
    <source>
        <dbReference type="Pfam" id="PF13843"/>
    </source>
</evidence>
<name>A0A8K0G1T9_IGNLU</name>
<feature type="region of interest" description="Disordered" evidence="1">
    <location>
        <begin position="319"/>
        <end position="341"/>
    </location>
</feature>
<proteinExistence type="predicted"/>
<dbReference type="OrthoDB" id="10683843at2759"/>
<evidence type="ECO:0000313" key="4">
    <source>
        <dbReference type="Proteomes" id="UP000801492"/>
    </source>
</evidence>
<evidence type="ECO:0000313" key="3">
    <source>
        <dbReference type="EMBL" id="KAF2882931.1"/>
    </source>
</evidence>
<dbReference type="InterPro" id="IPR011604">
    <property type="entry name" value="PDDEXK-like_dom_sf"/>
</dbReference>
<dbReference type="AlphaFoldDB" id="A0A8K0G1T9"/>
<evidence type="ECO:0000256" key="1">
    <source>
        <dbReference type="SAM" id="MobiDB-lite"/>
    </source>
</evidence>
<sequence>MNVFTTQISYIRFYGFTKFGENTRLSSFDSEDSLLEDSDDEVAISQRRHQVRKIVSESESSDNEISKPPSKKPETGRSNNNEEHTIELVDDNAGESSTYNKALAWKNRAATMLLWRNRQLQTLTHVFSPLDYFFMFIGVELLDLMVENLPRVADHMSVNRFETIKANIHFFDNLQMKAAGEPGYDRLYKIGPLFDHDVSNCKKHRSQVNKRFGQLCKKNLEPSKSLKVCNNLEFYNSDLEEPVNLQEPKEPYKNLNARKNHEICTELGALQEDTNLVSLDFIPAEHFKEPEPIAEGSALINGVFQQHFIVLTQADSKPGLLSDTTSTEKRRSEQNEVLTSSPYKNELLEKRRVAEERKQAAAKRKLEKDAKKDEMCSKGGKLGAYQLSKIADEGDKTNKKRQKKLDCGGNKETTEHNTTCIICLESLEEESNDTSSTTMVEVLTNKPQEIEIEGRRIISTNEEFHNDTDMDINTTAVEGIMSIGCGQKKKDADYGIYCQQPDMDEEEYKRKKSQFLEKLLKIDEERDNFEKCTILQSSCGTWLEERRKLITASNFHDVCCRRPTTSCSNLVKRLLYSGEIIAPAVKHA</sequence>
<comment type="caution">
    <text evidence="3">The sequence shown here is derived from an EMBL/GenBank/DDBJ whole genome shotgun (WGS) entry which is preliminary data.</text>
</comment>
<reference evidence="3" key="1">
    <citation type="submission" date="2019-08" db="EMBL/GenBank/DDBJ databases">
        <title>The genome of the North American firefly Photinus pyralis.</title>
        <authorList>
            <consortium name="Photinus pyralis genome working group"/>
            <person name="Fallon T.R."/>
            <person name="Sander Lower S.E."/>
            <person name="Weng J.-K."/>
        </authorList>
    </citation>
    <scope>NUCLEOTIDE SEQUENCE</scope>
    <source>
        <strain evidence="3">TRF0915ILg1</strain>
        <tissue evidence="3">Whole body</tissue>
    </source>
</reference>
<accession>A0A8K0G1T9</accession>
<organism evidence="3 4">
    <name type="scientific">Ignelater luminosus</name>
    <name type="common">Cucubano</name>
    <name type="synonym">Pyrophorus luminosus</name>
    <dbReference type="NCBI Taxonomy" id="2038154"/>
    <lineage>
        <taxon>Eukaryota</taxon>
        <taxon>Metazoa</taxon>
        <taxon>Ecdysozoa</taxon>
        <taxon>Arthropoda</taxon>
        <taxon>Hexapoda</taxon>
        <taxon>Insecta</taxon>
        <taxon>Pterygota</taxon>
        <taxon>Neoptera</taxon>
        <taxon>Endopterygota</taxon>
        <taxon>Coleoptera</taxon>
        <taxon>Polyphaga</taxon>
        <taxon>Elateriformia</taxon>
        <taxon>Elateroidea</taxon>
        <taxon>Elateridae</taxon>
        <taxon>Agrypninae</taxon>
        <taxon>Pyrophorini</taxon>
        <taxon>Ignelater</taxon>
    </lineage>
</organism>
<protein>
    <recommendedName>
        <fullName evidence="2">PiggyBac transposable element-derived protein domain-containing protein</fullName>
    </recommendedName>
</protein>
<dbReference type="Gene3D" id="3.90.320.10">
    <property type="match status" value="1"/>
</dbReference>
<dbReference type="Pfam" id="PF13843">
    <property type="entry name" value="DDE_Tnp_1_7"/>
    <property type="match status" value="1"/>
</dbReference>
<feature type="domain" description="PiggyBac transposable element-derived protein" evidence="2">
    <location>
        <begin position="148"/>
        <end position="204"/>
    </location>
</feature>
<feature type="compositionally biased region" description="Basic and acidic residues" evidence="1">
    <location>
        <begin position="71"/>
        <end position="87"/>
    </location>
</feature>
<keyword evidence="4" id="KW-1185">Reference proteome</keyword>